<keyword evidence="3" id="KW-1185">Reference proteome</keyword>
<evidence type="ECO:0000313" key="2">
    <source>
        <dbReference type="EMBL" id="AIE88102.1"/>
    </source>
</evidence>
<dbReference type="Proteomes" id="UP000027982">
    <property type="component" value="Chromosome"/>
</dbReference>
<sequence>MPAIASNPVLVLVQPGAYDPIVEPNTFVHPYWVRWPASFLPDNGNRLLSLASGLDWQGDPADASFEEVHGQVAWRSRNYSVFQDRGHFRAQRDFLPGISHALLLNLTGGTRRDGLVLALDPQASTIHGYRLADRWPAGKTMVLAGAGDDLQAVKKRATDRILVVEYPPRVGQSWSRFWLEGPGWPSGVVTDPSLGIPGLVRASQISLLLSQPEKFPWRPAPDGWPGANRWLAFLSTARPWILGFVGLFGAILAVAGGYLVSQEKRSPLMAAALRGLALAPGALLLGGGLTKVAGLNGGYVWIGVAWLALAGLAALIDARNGSAHWLGPAVATLAASLLVDPTYSIFGPLAQTGPVAVSGELLGAALASFTLIASAVSRRRHGDTVAFSLAGFLAGFGVLAAAWWVRDGWILTVWWTIAAAVGLGRIPGRAWLAAGLLTPGVADLFLRGVSFSPNGLLASYRDWHRLNLYEHLRFVVSPAVLGSLFLLAVGAVFGSGFFAHQLRSAWRERPEIHALATVAGACAVGGLTYPPLLHAALITLFAAAIVTFDWLLRPIATL</sequence>
<keyword evidence="1" id="KW-0812">Transmembrane</keyword>
<keyword evidence="1" id="KW-1133">Transmembrane helix</keyword>
<evidence type="ECO:0000313" key="3">
    <source>
        <dbReference type="Proteomes" id="UP000027982"/>
    </source>
</evidence>
<feature type="transmembrane region" description="Helical" evidence="1">
    <location>
        <begin position="272"/>
        <end position="293"/>
    </location>
</feature>
<proteinExistence type="predicted"/>
<evidence type="ECO:0000256" key="1">
    <source>
        <dbReference type="SAM" id="Phobius"/>
    </source>
</evidence>
<feature type="transmembrane region" description="Helical" evidence="1">
    <location>
        <begin position="299"/>
        <end position="318"/>
    </location>
</feature>
<feature type="transmembrane region" description="Helical" evidence="1">
    <location>
        <begin position="240"/>
        <end position="260"/>
    </location>
</feature>
<dbReference type="EMBL" id="CP007139">
    <property type="protein sequence ID" value="AIE88102.1"/>
    <property type="molecule type" value="Genomic_DNA"/>
</dbReference>
<gene>
    <name evidence="2" type="ORF">OP10G_4734</name>
</gene>
<dbReference type="STRING" id="661478.OP10G_4734"/>
<feature type="transmembrane region" description="Helical" evidence="1">
    <location>
        <begin position="512"/>
        <end position="529"/>
    </location>
</feature>
<keyword evidence="1" id="KW-0472">Membrane</keyword>
<dbReference type="KEGG" id="fgi:OP10G_4734"/>
<dbReference type="HOGENOM" id="CLU_488129_0_0_0"/>
<feature type="transmembrane region" description="Helical" evidence="1">
    <location>
        <begin position="535"/>
        <end position="552"/>
    </location>
</feature>
<reference evidence="2 3" key="1">
    <citation type="journal article" date="2014" name="PLoS ONE">
        <title>The first complete genome sequence of the class fimbriimonadia in the phylum armatimonadetes.</title>
        <authorList>
            <person name="Hu Z.Y."/>
            <person name="Wang Y.Z."/>
            <person name="Im W.T."/>
            <person name="Wang S.Y."/>
            <person name="Zhao G.P."/>
            <person name="Zheng H.J."/>
            <person name="Quan Z.X."/>
        </authorList>
    </citation>
    <scope>NUCLEOTIDE SEQUENCE [LARGE SCALE GENOMIC DNA]</scope>
    <source>
        <strain evidence="2">Gsoil 348</strain>
    </source>
</reference>
<name>A0A068NXP6_FIMGI</name>
<organism evidence="2 3">
    <name type="scientific">Fimbriimonas ginsengisoli Gsoil 348</name>
    <dbReference type="NCBI Taxonomy" id="661478"/>
    <lineage>
        <taxon>Bacteria</taxon>
        <taxon>Bacillati</taxon>
        <taxon>Armatimonadota</taxon>
        <taxon>Fimbriimonadia</taxon>
        <taxon>Fimbriimonadales</taxon>
        <taxon>Fimbriimonadaceae</taxon>
        <taxon>Fimbriimonas</taxon>
    </lineage>
</organism>
<protein>
    <submittedName>
        <fullName evidence="2">Uncharacterized protein</fullName>
    </submittedName>
</protein>
<dbReference type="AlphaFoldDB" id="A0A068NXP6"/>
<feature type="transmembrane region" description="Helical" evidence="1">
    <location>
        <begin position="385"/>
        <end position="405"/>
    </location>
</feature>
<feature type="transmembrane region" description="Helical" evidence="1">
    <location>
        <begin position="480"/>
        <end position="500"/>
    </location>
</feature>
<accession>A0A068NXP6</accession>
<feature type="transmembrane region" description="Helical" evidence="1">
    <location>
        <begin position="352"/>
        <end position="373"/>
    </location>
</feature>
<feature type="transmembrane region" description="Helical" evidence="1">
    <location>
        <begin position="325"/>
        <end position="346"/>
    </location>
</feature>